<evidence type="ECO:0000313" key="1">
    <source>
        <dbReference type="EMBL" id="MYM41043.1"/>
    </source>
</evidence>
<evidence type="ECO:0000313" key="2">
    <source>
        <dbReference type="Proteomes" id="UP000478090"/>
    </source>
</evidence>
<dbReference type="EMBL" id="WWCM01000012">
    <property type="protein sequence ID" value="MYM41043.1"/>
    <property type="molecule type" value="Genomic_DNA"/>
</dbReference>
<sequence>MRRIFLSTSIPQPGRGDYHLTANPFLIQFAVRELLTVCLGRRLLVWGGHPAITPMVWAVCEELGVEYSKAVTLYQSKLFTEYFPDENKRFGNVVLTDAVDGDEAQSLLRMRTEMLSGTFEAAVFVGGMDGVVAEFAMFQKMHPKAKVLALRLPGGAALTLADQMGQAENRIDFARMFHEELGISATEKRDQI</sequence>
<dbReference type="InterPro" id="IPR041197">
    <property type="entry name" value="LD_cluster3"/>
</dbReference>
<gene>
    <name evidence="1" type="ORF">GTP27_17090</name>
</gene>
<protein>
    <submittedName>
        <fullName evidence="1">Uncharacterized protein</fullName>
    </submittedName>
</protein>
<organism evidence="1 2">
    <name type="scientific">Duganella qianjiadongensis</name>
    <dbReference type="NCBI Taxonomy" id="2692176"/>
    <lineage>
        <taxon>Bacteria</taxon>
        <taxon>Pseudomonadati</taxon>
        <taxon>Pseudomonadota</taxon>
        <taxon>Betaproteobacteria</taxon>
        <taxon>Burkholderiales</taxon>
        <taxon>Oxalobacteraceae</taxon>
        <taxon>Telluria group</taxon>
        <taxon>Duganella</taxon>
    </lineage>
</organism>
<name>A0ABW9VNM2_9BURK</name>
<proteinExistence type="predicted"/>
<dbReference type="RefSeq" id="WP_161040363.1">
    <property type="nucleotide sequence ID" value="NZ_WWCM01000012.1"/>
</dbReference>
<reference evidence="1 2" key="1">
    <citation type="submission" date="2019-12" db="EMBL/GenBank/DDBJ databases">
        <title>Novel species isolated from a subtropical stream in China.</title>
        <authorList>
            <person name="Lu H."/>
        </authorList>
    </citation>
    <scope>NUCLEOTIDE SEQUENCE [LARGE SCALE GENOMIC DNA]</scope>
    <source>
        <strain evidence="1 2">CY13W</strain>
    </source>
</reference>
<accession>A0ABW9VNM2</accession>
<dbReference type="Pfam" id="PF18180">
    <property type="entry name" value="LD_cluster3"/>
    <property type="match status" value="1"/>
</dbReference>
<dbReference type="Proteomes" id="UP000478090">
    <property type="component" value="Unassembled WGS sequence"/>
</dbReference>
<comment type="caution">
    <text evidence="1">The sequence shown here is derived from an EMBL/GenBank/DDBJ whole genome shotgun (WGS) entry which is preliminary data.</text>
</comment>
<keyword evidence="2" id="KW-1185">Reference proteome</keyword>